<evidence type="ECO:0000256" key="2">
    <source>
        <dbReference type="ARBA" id="ARBA00011022"/>
    </source>
</evidence>
<dbReference type="PANTHER" id="PTHR31109:SF2">
    <property type="entry name" value="RIBOSOME BIOGENESIS PROTEIN SLX9 HOMOLOG"/>
    <property type="match status" value="1"/>
</dbReference>
<dbReference type="GO" id="GO:0000462">
    <property type="term" value="P:maturation of SSU-rRNA from tricistronic rRNA transcript (SSU-rRNA, 5.8S rRNA, LSU-rRNA)"/>
    <property type="evidence" value="ECO:0007669"/>
    <property type="project" value="InterPro"/>
</dbReference>
<keyword evidence="3" id="KW-0539">Nucleus</keyword>
<evidence type="ECO:0008006" key="7">
    <source>
        <dbReference type="Google" id="ProtNLM"/>
    </source>
</evidence>
<evidence type="ECO:0000313" key="6">
    <source>
        <dbReference type="Proteomes" id="UP000187406"/>
    </source>
</evidence>
<keyword evidence="6" id="KW-1185">Reference proteome</keyword>
<evidence type="ECO:0000313" key="5">
    <source>
        <dbReference type="EMBL" id="GAV62287.1"/>
    </source>
</evidence>
<dbReference type="Pfam" id="PF15341">
    <property type="entry name" value="SLX9"/>
    <property type="match status" value="1"/>
</dbReference>
<sequence>MGKPSSKSESKSKADRKFEKKLEFYAKVRDSVASLTAKKAITKKKKVRSQQKKLKAYDLSSLSEFLPQLKSSQQPTLSAELKLNCKIRQKLILKEGKQLSTVLNHPVFQSDPLAAIHQHLESTQPITKEKPKEKTNQNGGKKAKGIKSKASAGAQFMNI</sequence>
<feature type="compositionally biased region" description="Low complexity" evidence="4">
    <location>
        <begin position="148"/>
        <end position="159"/>
    </location>
</feature>
<dbReference type="GO" id="GO:0005730">
    <property type="term" value="C:nucleolus"/>
    <property type="evidence" value="ECO:0007669"/>
    <property type="project" value="UniProtKB-SubCell"/>
</dbReference>
<dbReference type="InParanoid" id="A0A1Q3B2Q2"/>
<dbReference type="Proteomes" id="UP000187406">
    <property type="component" value="Unassembled WGS sequence"/>
</dbReference>
<dbReference type="STRING" id="3775.A0A1Q3B2Q2"/>
<feature type="region of interest" description="Disordered" evidence="4">
    <location>
        <begin position="122"/>
        <end position="159"/>
    </location>
</feature>
<comment type="caution">
    <text evidence="5">The sequence shown here is derived from an EMBL/GenBank/DDBJ whole genome shotgun (WGS) entry which is preliminary data.</text>
</comment>
<dbReference type="GO" id="GO:0030686">
    <property type="term" value="C:90S preribosome"/>
    <property type="evidence" value="ECO:0007669"/>
    <property type="project" value="InterPro"/>
</dbReference>
<dbReference type="PANTHER" id="PTHR31109">
    <property type="entry name" value="PROTEIN FAM207A"/>
    <property type="match status" value="1"/>
</dbReference>
<dbReference type="AlphaFoldDB" id="A0A1Q3B2Q2"/>
<dbReference type="GO" id="GO:0030688">
    <property type="term" value="C:preribosome, small subunit precursor"/>
    <property type="evidence" value="ECO:0007669"/>
    <property type="project" value="InterPro"/>
</dbReference>
<dbReference type="InterPro" id="IPR028160">
    <property type="entry name" value="Slx9-like"/>
</dbReference>
<dbReference type="OrthoDB" id="18703at2759"/>
<evidence type="ECO:0000256" key="4">
    <source>
        <dbReference type="SAM" id="MobiDB-lite"/>
    </source>
</evidence>
<evidence type="ECO:0000256" key="1">
    <source>
        <dbReference type="ARBA" id="ARBA00004604"/>
    </source>
</evidence>
<protein>
    <recommendedName>
        <fullName evidence="7">Ribosome biogenesis protein slx9-like</fullName>
    </recommendedName>
</protein>
<proteinExistence type="inferred from homology"/>
<comment type="similarity">
    <text evidence="2">Belongs to the SLX9 family.</text>
</comment>
<gene>
    <name evidence="5" type="ORF">CFOL_v3_05811</name>
</gene>
<organism evidence="5 6">
    <name type="scientific">Cephalotus follicularis</name>
    <name type="common">Albany pitcher plant</name>
    <dbReference type="NCBI Taxonomy" id="3775"/>
    <lineage>
        <taxon>Eukaryota</taxon>
        <taxon>Viridiplantae</taxon>
        <taxon>Streptophyta</taxon>
        <taxon>Embryophyta</taxon>
        <taxon>Tracheophyta</taxon>
        <taxon>Spermatophyta</taxon>
        <taxon>Magnoliopsida</taxon>
        <taxon>eudicotyledons</taxon>
        <taxon>Gunneridae</taxon>
        <taxon>Pentapetalae</taxon>
        <taxon>rosids</taxon>
        <taxon>fabids</taxon>
        <taxon>Oxalidales</taxon>
        <taxon>Cephalotaceae</taxon>
        <taxon>Cephalotus</taxon>
    </lineage>
</organism>
<dbReference type="EMBL" id="BDDD01000252">
    <property type="protein sequence ID" value="GAV62287.1"/>
    <property type="molecule type" value="Genomic_DNA"/>
</dbReference>
<accession>A0A1Q3B2Q2</accession>
<name>A0A1Q3B2Q2_CEPFO</name>
<reference evidence="6" key="1">
    <citation type="submission" date="2016-04" db="EMBL/GenBank/DDBJ databases">
        <title>Cephalotus genome sequencing.</title>
        <authorList>
            <person name="Fukushima K."/>
            <person name="Hasebe M."/>
            <person name="Fang X."/>
        </authorList>
    </citation>
    <scope>NUCLEOTIDE SEQUENCE [LARGE SCALE GENOMIC DNA]</scope>
    <source>
        <strain evidence="6">cv. St1</strain>
    </source>
</reference>
<dbReference type="FunCoup" id="A0A1Q3B2Q2">
    <property type="interactions" value="785"/>
</dbReference>
<evidence type="ECO:0000256" key="3">
    <source>
        <dbReference type="ARBA" id="ARBA00023242"/>
    </source>
</evidence>
<comment type="subcellular location">
    <subcellularLocation>
        <location evidence="1">Nucleus</location>
        <location evidence="1">Nucleolus</location>
    </subcellularLocation>
</comment>